<name>A0ABW6ZLU3_9HYPH</name>
<sequence length="232" mass="23898">MRLDLLAALNAERAARRAAVVVTELATGAQRLATAATLASDPLAPEIAAALAARRSGKAGEGSVFLAVDVPPPRMLVIGAVHISQALAPMARLAGFDLTILDPRTAFATPERFPDVPVIAEWPEEALPAYGLDPFTALVALTHDPKIDEPAIAAALRAECFYVGALGSRRTHAKRVERLAAAGLSQQAISRIHAPIGMDIGASSPAEIAVAVLAEVIRALRTGASVTAGAAA</sequence>
<dbReference type="EMBL" id="JBAFUR010000007">
    <property type="protein sequence ID" value="MFG1254816.1"/>
    <property type="molecule type" value="Genomic_DNA"/>
</dbReference>
<dbReference type="Gene3D" id="3.40.50.720">
    <property type="entry name" value="NAD(P)-binding Rossmann-like Domain"/>
    <property type="match status" value="1"/>
</dbReference>
<dbReference type="InterPro" id="IPR027051">
    <property type="entry name" value="XdhC_Rossmann_dom"/>
</dbReference>
<dbReference type="Pfam" id="PF13478">
    <property type="entry name" value="XdhC_C"/>
    <property type="match status" value="1"/>
</dbReference>
<dbReference type="Proteomes" id="UP001604043">
    <property type="component" value="Unassembled WGS sequence"/>
</dbReference>
<protein>
    <submittedName>
        <fullName evidence="2">XdhC family protein</fullName>
    </submittedName>
</protein>
<reference evidence="2 3" key="1">
    <citation type="submission" date="2024-02" db="EMBL/GenBank/DDBJ databases">
        <title>Expansion and revision of Xanthobacter and proposal of Roseixanthobacter gen. nov.</title>
        <authorList>
            <person name="Soltysiak M.P.M."/>
            <person name="Jalihal A."/>
            <person name="Ory A."/>
            <person name="Chrisophersen C."/>
            <person name="Lee A.D."/>
            <person name="Boulton J."/>
            <person name="Springer M."/>
        </authorList>
    </citation>
    <scope>NUCLEOTIDE SEQUENCE [LARGE SCALE GENOMIC DNA]</scope>
    <source>
        <strain evidence="2 3">CB5</strain>
    </source>
</reference>
<gene>
    <name evidence="2" type="ORF">V5F30_21590</name>
</gene>
<dbReference type="PANTHER" id="PTHR30388:SF4">
    <property type="entry name" value="MOLYBDENUM COFACTOR INSERTION CHAPERONE PAOD"/>
    <property type="match status" value="1"/>
</dbReference>
<accession>A0ABW6ZLU3</accession>
<keyword evidence="3" id="KW-1185">Reference proteome</keyword>
<proteinExistence type="predicted"/>
<dbReference type="InterPro" id="IPR052698">
    <property type="entry name" value="MoCofactor_Util/Proc"/>
</dbReference>
<evidence type="ECO:0000313" key="3">
    <source>
        <dbReference type="Proteomes" id="UP001604043"/>
    </source>
</evidence>
<organism evidence="2 3">
    <name type="scientific">Xanthobacter aminoxidans</name>
    <dbReference type="NCBI Taxonomy" id="186280"/>
    <lineage>
        <taxon>Bacteria</taxon>
        <taxon>Pseudomonadati</taxon>
        <taxon>Pseudomonadota</taxon>
        <taxon>Alphaproteobacteria</taxon>
        <taxon>Hyphomicrobiales</taxon>
        <taxon>Xanthobacteraceae</taxon>
        <taxon>Xanthobacter</taxon>
    </lineage>
</organism>
<comment type="caution">
    <text evidence="2">The sequence shown here is derived from an EMBL/GenBank/DDBJ whole genome shotgun (WGS) entry which is preliminary data.</text>
</comment>
<feature type="domain" description="XdhC Rossmann" evidence="1">
    <location>
        <begin position="75"/>
        <end position="216"/>
    </location>
</feature>
<dbReference type="RefSeq" id="WP_394008740.1">
    <property type="nucleotide sequence ID" value="NZ_JBAFUR010000007.1"/>
</dbReference>
<dbReference type="PANTHER" id="PTHR30388">
    <property type="entry name" value="ALDEHYDE OXIDOREDUCTASE MOLYBDENUM COFACTOR ASSEMBLY PROTEIN"/>
    <property type="match status" value="1"/>
</dbReference>
<evidence type="ECO:0000259" key="1">
    <source>
        <dbReference type="Pfam" id="PF13478"/>
    </source>
</evidence>
<evidence type="ECO:0000313" key="2">
    <source>
        <dbReference type="EMBL" id="MFG1254816.1"/>
    </source>
</evidence>